<dbReference type="PANTHER" id="PTHR30146">
    <property type="entry name" value="LACI-RELATED TRANSCRIPTIONAL REPRESSOR"/>
    <property type="match status" value="1"/>
</dbReference>
<keyword evidence="6" id="KW-1185">Reference proteome</keyword>
<keyword evidence="2" id="KW-0238">DNA-binding</keyword>
<dbReference type="Pfam" id="PF13377">
    <property type="entry name" value="Peripla_BP_3"/>
    <property type="match status" value="1"/>
</dbReference>
<dbReference type="CDD" id="cd01392">
    <property type="entry name" value="HTH_LacI"/>
    <property type="match status" value="1"/>
</dbReference>
<feature type="domain" description="HTH lacI-type" evidence="4">
    <location>
        <begin position="10"/>
        <end position="64"/>
    </location>
</feature>
<dbReference type="InterPro" id="IPR046335">
    <property type="entry name" value="LacI/GalR-like_sensor"/>
</dbReference>
<dbReference type="AlphaFoldDB" id="A0A0B3Y1C0"/>
<dbReference type="PROSITE" id="PS50932">
    <property type="entry name" value="HTH_LACI_2"/>
    <property type="match status" value="1"/>
</dbReference>
<evidence type="ECO:0000313" key="6">
    <source>
        <dbReference type="Proteomes" id="UP000031197"/>
    </source>
</evidence>
<evidence type="ECO:0000259" key="4">
    <source>
        <dbReference type="PROSITE" id="PS50932"/>
    </source>
</evidence>
<organism evidence="5 6">
    <name type="scientific">Alteromonas marina</name>
    <dbReference type="NCBI Taxonomy" id="203795"/>
    <lineage>
        <taxon>Bacteria</taxon>
        <taxon>Pseudomonadati</taxon>
        <taxon>Pseudomonadota</taxon>
        <taxon>Gammaproteobacteria</taxon>
        <taxon>Alteromonadales</taxon>
        <taxon>Alteromonadaceae</taxon>
        <taxon>Alteromonas/Salinimonas group</taxon>
        <taxon>Alteromonas</taxon>
    </lineage>
</organism>
<dbReference type="Proteomes" id="UP000031197">
    <property type="component" value="Unassembled WGS sequence"/>
</dbReference>
<reference evidence="5 6" key="1">
    <citation type="submission" date="2014-12" db="EMBL/GenBank/DDBJ databases">
        <title>Genome sequencing of Alteromonas marina AD001.</title>
        <authorList>
            <person name="Adrian T.G.S."/>
            <person name="Chan K.G."/>
        </authorList>
    </citation>
    <scope>NUCLEOTIDE SEQUENCE [LARGE SCALE GENOMIC DNA]</scope>
    <source>
        <strain evidence="5 6">AD001</strain>
    </source>
</reference>
<dbReference type="OrthoDB" id="5681588at2"/>
<dbReference type="InterPro" id="IPR010982">
    <property type="entry name" value="Lambda_DNA-bd_dom_sf"/>
</dbReference>
<comment type="caution">
    <text evidence="5">The sequence shown here is derived from an EMBL/GenBank/DDBJ whole genome shotgun (WGS) entry which is preliminary data.</text>
</comment>
<dbReference type="RefSeq" id="WP_039217201.1">
    <property type="nucleotide sequence ID" value="NZ_JWLW01000006.1"/>
</dbReference>
<accession>A0A0B3Y1C0</accession>
<protein>
    <submittedName>
        <fullName evidence="5">LacI family transcriptional regulator</fullName>
    </submittedName>
</protein>
<dbReference type="PANTHER" id="PTHR30146:SF120">
    <property type="entry name" value="ALANINE RACEMASE"/>
    <property type="match status" value="1"/>
</dbReference>
<evidence type="ECO:0000256" key="3">
    <source>
        <dbReference type="ARBA" id="ARBA00023163"/>
    </source>
</evidence>
<evidence type="ECO:0000256" key="2">
    <source>
        <dbReference type="ARBA" id="ARBA00023125"/>
    </source>
</evidence>
<dbReference type="Gene3D" id="3.40.50.2300">
    <property type="match status" value="2"/>
</dbReference>
<gene>
    <name evidence="5" type="ORF">RJ41_03875</name>
</gene>
<sequence length="344" mass="37509">MVTLVSETKLTLAKLADIAGVSTSTASRALKDNPLIKQETRSRIQALAKEHNFSINAAASRLRTQKTHVIAVILNLIDNTEQSTTDPFLLKLVGELNQALNAKGYELLLSNSFMASDDWANYFIRSQRADGIIVIGQGKSTAKIDRAAQSGIPIVVWGDAKTEAPYPIIGGDNYLGGYTATQHLLSHGAKRILFLGDSEHAEMQERHKGYAQAHKDANVPIDAQCTCAIDITSKAAYQYINERIKANGLDFDGIVCVSDMVALGALKALKERYVGIPSDVGIVGYDDISLAELMHPSLTTVRQNTQQAAIEMVTQLLNQFENKPTESQVVETTLIARRSTQHSD</sequence>
<dbReference type="SUPFAM" id="SSF47413">
    <property type="entry name" value="lambda repressor-like DNA-binding domains"/>
    <property type="match status" value="1"/>
</dbReference>
<dbReference type="EMBL" id="JWLW01000006">
    <property type="protein sequence ID" value="KHT55755.1"/>
    <property type="molecule type" value="Genomic_DNA"/>
</dbReference>
<dbReference type="InterPro" id="IPR028082">
    <property type="entry name" value="Peripla_BP_I"/>
</dbReference>
<dbReference type="InterPro" id="IPR000843">
    <property type="entry name" value="HTH_LacI"/>
</dbReference>
<dbReference type="GO" id="GO:0003700">
    <property type="term" value="F:DNA-binding transcription factor activity"/>
    <property type="evidence" value="ECO:0007669"/>
    <property type="project" value="TreeGrafter"/>
</dbReference>
<proteinExistence type="predicted"/>
<dbReference type="GO" id="GO:0000976">
    <property type="term" value="F:transcription cis-regulatory region binding"/>
    <property type="evidence" value="ECO:0007669"/>
    <property type="project" value="TreeGrafter"/>
</dbReference>
<dbReference type="SMART" id="SM00354">
    <property type="entry name" value="HTH_LACI"/>
    <property type="match status" value="1"/>
</dbReference>
<keyword evidence="1" id="KW-0805">Transcription regulation</keyword>
<dbReference type="SUPFAM" id="SSF53822">
    <property type="entry name" value="Periplasmic binding protein-like I"/>
    <property type="match status" value="1"/>
</dbReference>
<dbReference type="Gene3D" id="1.10.260.40">
    <property type="entry name" value="lambda repressor-like DNA-binding domains"/>
    <property type="match status" value="1"/>
</dbReference>
<name>A0A0B3Y1C0_9ALTE</name>
<keyword evidence="3" id="KW-0804">Transcription</keyword>
<dbReference type="Pfam" id="PF00356">
    <property type="entry name" value="LacI"/>
    <property type="match status" value="1"/>
</dbReference>
<evidence type="ECO:0000256" key="1">
    <source>
        <dbReference type="ARBA" id="ARBA00023015"/>
    </source>
</evidence>
<evidence type="ECO:0000313" key="5">
    <source>
        <dbReference type="EMBL" id="KHT55755.1"/>
    </source>
</evidence>